<accession>A0A0C3DZ32</accession>
<dbReference type="STRING" id="913774.A0A0C3DZ32"/>
<evidence type="ECO:0000313" key="2">
    <source>
        <dbReference type="EMBL" id="KIN07353.1"/>
    </source>
</evidence>
<feature type="compositionally biased region" description="Basic and acidic residues" evidence="1">
    <location>
        <begin position="182"/>
        <end position="210"/>
    </location>
</feature>
<feature type="compositionally biased region" description="Basic and acidic residues" evidence="1">
    <location>
        <begin position="143"/>
        <end position="155"/>
    </location>
</feature>
<dbReference type="EMBL" id="KN832870">
    <property type="protein sequence ID" value="KIN07353.1"/>
    <property type="molecule type" value="Genomic_DNA"/>
</dbReference>
<dbReference type="HOGENOM" id="CLU_038179_0_0_1"/>
<organism evidence="2 3">
    <name type="scientific">Oidiodendron maius (strain Zn)</name>
    <dbReference type="NCBI Taxonomy" id="913774"/>
    <lineage>
        <taxon>Eukaryota</taxon>
        <taxon>Fungi</taxon>
        <taxon>Dikarya</taxon>
        <taxon>Ascomycota</taxon>
        <taxon>Pezizomycotina</taxon>
        <taxon>Leotiomycetes</taxon>
        <taxon>Leotiomycetes incertae sedis</taxon>
        <taxon>Myxotrichaceae</taxon>
        <taxon>Oidiodendron</taxon>
    </lineage>
</organism>
<proteinExistence type="predicted"/>
<reference evidence="2 3" key="1">
    <citation type="submission" date="2014-04" db="EMBL/GenBank/DDBJ databases">
        <authorList>
            <consortium name="DOE Joint Genome Institute"/>
            <person name="Kuo A."/>
            <person name="Martino E."/>
            <person name="Perotto S."/>
            <person name="Kohler A."/>
            <person name="Nagy L.G."/>
            <person name="Floudas D."/>
            <person name="Copeland A."/>
            <person name="Barry K.W."/>
            <person name="Cichocki N."/>
            <person name="Veneault-Fourrey C."/>
            <person name="LaButti K."/>
            <person name="Lindquist E.A."/>
            <person name="Lipzen A."/>
            <person name="Lundell T."/>
            <person name="Morin E."/>
            <person name="Murat C."/>
            <person name="Sun H."/>
            <person name="Tunlid A."/>
            <person name="Henrissat B."/>
            <person name="Grigoriev I.V."/>
            <person name="Hibbett D.S."/>
            <person name="Martin F."/>
            <person name="Nordberg H.P."/>
            <person name="Cantor M.N."/>
            <person name="Hua S.X."/>
        </authorList>
    </citation>
    <scope>NUCLEOTIDE SEQUENCE [LARGE SCALE GENOMIC DNA]</scope>
    <source>
        <strain evidence="2 3">Zn</strain>
    </source>
</reference>
<sequence>MCVTNIYVDRYPDGREVEFRHLSTCQYGSPGRPCSAHSTVQNAVRMIQYGEAPTQNIFNHPIYPSSPPLSSTSSQKRYSGESHRHSRSQSRSDDGRIYLQRGSLKPTRQHRKERIVVVDAPPTPTTPPQLFAGTFTAPSSPDPKGRPIIVDERPLYRPTTPRQRSRSRPPLGWDSPSTSHTSFDHRAEREQEARIQRRREERAAQLDEEAHKARLIAQANEDIKRRAAVPLAMPPRQRPTYLRPVVDQTQALQERFGAMTLNGRGNGAPAGRPVPMVVNPMAEEAMKQRLRERQLPKRRFTVGPGHRRHRVLYDDGLYRWE</sequence>
<dbReference type="Proteomes" id="UP000054321">
    <property type="component" value="Unassembled WGS sequence"/>
</dbReference>
<name>A0A0C3DZ32_OIDMZ</name>
<reference evidence="3" key="2">
    <citation type="submission" date="2015-01" db="EMBL/GenBank/DDBJ databases">
        <title>Evolutionary Origins and Diversification of the Mycorrhizal Mutualists.</title>
        <authorList>
            <consortium name="DOE Joint Genome Institute"/>
            <consortium name="Mycorrhizal Genomics Consortium"/>
            <person name="Kohler A."/>
            <person name="Kuo A."/>
            <person name="Nagy L.G."/>
            <person name="Floudas D."/>
            <person name="Copeland A."/>
            <person name="Barry K.W."/>
            <person name="Cichocki N."/>
            <person name="Veneault-Fourrey C."/>
            <person name="LaButti K."/>
            <person name="Lindquist E.A."/>
            <person name="Lipzen A."/>
            <person name="Lundell T."/>
            <person name="Morin E."/>
            <person name="Murat C."/>
            <person name="Riley R."/>
            <person name="Ohm R."/>
            <person name="Sun H."/>
            <person name="Tunlid A."/>
            <person name="Henrissat B."/>
            <person name="Grigoriev I.V."/>
            <person name="Hibbett D.S."/>
            <person name="Martin F."/>
        </authorList>
    </citation>
    <scope>NUCLEOTIDE SEQUENCE [LARGE SCALE GENOMIC DNA]</scope>
    <source>
        <strain evidence="3">Zn</strain>
    </source>
</reference>
<dbReference type="AlphaFoldDB" id="A0A0C3DZ32"/>
<feature type="region of interest" description="Disordered" evidence="1">
    <location>
        <begin position="58"/>
        <end position="210"/>
    </location>
</feature>
<evidence type="ECO:0000313" key="3">
    <source>
        <dbReference type="Proteomes" id="UP000054321"/>
    </source>
</evidence>
<protein>
    <submittedName>
        <fullName evidence="2">Uncharacterized protein</fullName>
    </submittedName>
</protein>
<gene>
    <name evidence="2" type="ORF">OIDMADRAFT_174336</name>
</gene>
<keyword evidence="3" id="KW-1185">Reference proteome</keyword>
<dbReference type="InParanoid" id="A0A0C3DZ32"/>
<evidence type="ECO:0000256" key="1">
    <source>
        <dbReference type="SAM" id="MobiDB-lite"/>
    </source>
</evidence>
<dbReference type="OrthoDB" id="3439480at2759"/>